<dbReference type="EMBL" id="CM009756">
    <property type="protein sequence ID" value="PUZ44006.1"/>
    <property type="molecule type" value="Genomic_DNA"/>
</dbReference>
<keyword evidence="3" id="KW-1185">Reference proteome</keyword>
<sequence length="350" mass="37849">MHATREHAAGRRSAAGAGLCGRTAAGGPHCFPSSPDGYLIPDRAGLLLSGWEAVSRVGLLLLLTKSEQVYEPYVSPPIRPIVHSGTTPLLRRGDGDVLLVQLHCKYDRDSRRDTAEFCLLPCSAAARPGGSSRSRKGGVEQLRGRCTNTIVPVGDRFLCWVKHESGFLLCDMADDALPKVRYTPLPAGVIWDPKNYGDDKDDDGIAWAPPAPAWCASSASTPTAAAAAPEGAPACAHSRYAFTIRAWSTDLAMDEPPAWVEDGEIACEELWALPGYEGLPRANLQCPVVCLDDPDAVCFLVSNAHFVSSYKERKTWMVQLNIKTKTLLSVAEFTADPWQAYSHSPAKLMC</sequence>
<evidence type="ECO:0000313" key="2">
    <source>
        <dbReference type="EMBL" id="PUZ44006.1"/>
    </source>
</evidence>
<evidence type="ECO:0000313" key="3">
    <source>
        <dbReference type="Proteomes" id="UP000244336"/>
    </source>
</evidence>
<dbReference type="InterPro" id="IPR011676">
    <property type="entry name" value="DUF1618"/>
</dbReference>
<feature type="domain" description="DUF1618" evidence="1">
    <location>
        <begin position="160"/>
        <end position="298"/>
    </location>
</feature>
<organism evidence="2 3">
    <name type="scientific">Panicum hallii var. hallii</name>
    <dbReference type="NCBI Taxonomy" id="1504633"/>
    <lineage>
        <taxon>Eukaryota</taxon>
        <taxon>Viridiplantae</taxon>
        <taxon>Streptophyta</taxon>
        <taxon>Embryophyta</taxon>
        <taxon>Tracheophyta</taxon>
        <taxon>Spermatophyta</taxon>
        <taxon>Magnoliopsida</taxon>
        <taxon>Liliopsida</taxon>
        <taxon>Poales</taxon>
        <taxon>Poaceae</taxon>
        <taxon>PACMAD clade</taxon>
        <taxon>Panicoideae</taxon>
        <taxon>Panicodae</taxon>
        <taxon>Paniceae</taxon>
        <taxon>Panicinae</taxon>
        <taxon>Panicum</taxon>
        <taxon>Panicum sect. Panicum</taxon>
    </lineage>
</organism>
<proteinExistence type="predicted"/>
<dbReference type="PANTHER" id="PTHR33074">
    <property type="entry name" value="EXPRESSED PROTEIN-RELATED"/>
    <property type="match status" value="1"/>
</dbReference>
<dbReference type="Pfam" id="PF07762">
    <property type="entry name" value="DUF1618"/>
    <property type="match status" value="1"/>
</dbReference>
<dbReference type="Gramene" id="PUZ44006">
    <property type="protein sequence ID" value="PUZ44006"/>
    <property type="gene ID" value="GQ55_8G053500"/>
</dbReference>
<reference evidence="2 3" key="1">
    <citation type="submission" date="2018-04" db="EMBL/GenBank/DDBJ databases">
        <title>WGS assembly of Panicum hallii var. hallii HAL2.</title>
        <authorList>
            <person name="Lovell J."/>
            <person name="Jenkins J."/>
            <person name="Lowry D."/>
            <person name="Mamidi S."/>
            <person name="Sreedasyam A."/>
            <person name="Weng X."/>
            <person name="Barry K."/>
            <person name="Bonette J."/>
            <person name="Campitelli B."/>
            <person name="Daum C."/>
            <person name="Gordon S."/>
            <person name="Gould B."/>
            <person name="Lipzen A."/>
            <person name="MacQueen A."/>
            <person name="Palacio-Mejia J."/>
            <person name="Plott C."/>
            <person name="Shakirov E."/>
            <person name="Shu S."/>
            <person name="Yoshinaga Y."/>
            <person name="Zane M."/>
            <person name="Rokhsar D."/>
            <person name="Grimwood J."/>
            <person name="Schmutz J."/>
            <person name="Juenger T."/>
        </authorList>
    </citation>
    <scope>NUCLEOTIDE SEQUENCE [LARGE SCALE GENOMIC DNA]</scope>
    <source>
        <strain evidence="3">cv. HAL2</strain>
    </source>
</reference>
<accession>A0A2T7CL04</accession>
<evidence type="ECO:0000259" key="1">
    <source>
        <dbReference type="Pfam" id="PF07762"/>
    </source>
</evidence>
<dbReference type="PANTHER" id="PTHR33074:SF76">
    <property type="entry name" value="OS11G0569701 PROTEIN"/>
    <property type="match status" value="1"/>
</dbReference>
<dbReference type="AlphaFoldDB" id="A0A2T7CL04"/>
<dbReference type="Proteomes" id="UP000244336">
    <property type="component" value="Chromosome 8"/>
</dbReference>
<name>A0A2T7CL04_9POAL</name>
<protein>
    <recommendedName>
        <fullName evidence="1">DUF1618 domain-containing protein</fullName>
    </recommendedName>
</protein>
<dbReference type="OrthoDB" id="687690at2759"/>
<gene>
    <name evidence="2" type="ORF">GQ55_8G053500</name>
</gene>